<keyword evidence="3 6" id="KW-0032">Aminotransferase</keyword>
<evidence type="ECO:0000256" key="2">
    <source>
        <dbReference type="ARBA" id="ARBA00007441"/>
    </source>
</evidence>
<keyword evidence="9" id="KW-1185">Reference proteome</keyword>
<dbReference type="GO" id="GO:0030170">
    <property type="term" value="F:pyridoxal phosphate binding"/>
    <property type="evidence" value="ECO:0007669"/>
    <property type="project" value="InterPro"/>
</dbReference>
<dbReference type="RefSeq" id="WP_024904687.1">
    <property type="nucleotide sequence ID" value="NZ_CADFGU010000010.1"/>
</dbReference>
<dbReference type="Gene3D" id="3.40.640.10">
    <property type="entry name" value="Type I PLP-dependent aspartate aminotransferase-like (Major domain)"/>
    <property type="match status" value="1"/>
</dbReference>
<feature type="domain" description="Aminotransferase class I/classII large" evidence="7">
    <location>
        <begin position="32"/>
        <end position="392"/>
    </location>
</feature>
<dbReference type="GO" id="GO:0008483">
    <property type="term" value="F:transaminase activity"/>
    <property type="evidence" value="ECO:0007669"/>
    <property type="project" value="UniProtKB-KW"/>
</dbReference>
<organism evidence="8 9">
    <name type="scientific">Robbsia andropogonis</name>
    <dbReference type="NCBI Taxonomy" id="28092"/>
    <lineage>
        <taxon>Bacteria</taxon>
        <taxon>Pseudomonadati</taxon>
        <taxon>Pseudomonadota</taxon>
        <taxon>Betaproteobacteria</taxon>
        <taxon>Burkholderiales</taxon>
        <taxon>Burkholderiaceae</taxon>
        <taxon>Robbsia</taxon>
    </lineage>
</organism>
<evidence type="ECO:0000313" key="8">
    <source>
        <dbReference type="EMBL" id="KKB63013.1"/>
    </source>
</evidence>
<comment type="cofactor">
    <cofactor evidence="1 6">
        <name>pyridoxal 5'-phosphate</name>
        <dbReference type="ChEBI" id="CHEBI:597326"/>
    </cofactor>
</comment>
<protein>
    <recommendedName>
        <fullName evidence="6">Aminotransferase</fullName>
        <ecNumber evidence="6">2.6.1.-</ecNumber>
    </recommendedName>
</protein>
<dbReference type="FunFam" id="3.40.640.10:FF:000033">
    <property type="entry name" value="Aspartate aminotransferase"/>
    <property type="match status" value="1"/>
</dbReference>
<sequence length="400" mass="42439">MSIEAGRIKRIKPSASVAAKALANELIAAGHDIVDFTAGEPDFDTPAHITEAAYHAAQRGETRYTATSGTVALRDAICAKFLRENMLQYARNEVLVANGAKHVIFNALTATVEEGDEVIVPAPYWVSYPDIVLLNGGTPVIVPCTQADNFKLTPHALEAAITPKTKWLILNSPNNPTGALYSAAELQLLGAVLERHPHVWVMTDEIYEHLTYDGATFVSFAAAVPSLWNRTLTINGVSKAYAMTGWRIGYAGGPRPLIAAMDKLMSQSTGGASAVSQAAAVAALTGSQSFVASSLEAFTARRDLMVSLLNEVDGLDCLTPGGAFYVYPACGACIGKITPHGKTLHTDKEVAMYLLEAAQVAVLDGGAYGLSAHLRLSFATSSERIREGCNRIALALGALH</sequence>
<accession>A0A0F5JYX9</accession>
<dbReference type="InterPro" id="IPR015424">
    <property type="entry name" value="PyrdxlP-dep_Trfase"/>
</dbReference>
<keyword evidence="4 6" id="KW-0808">Transferase</keyword>
<gene>
    <name evidence="8" type="ORF">WM40_14590</name>
</gene>
<dbReference type="OrthoDB" id="9803354at2"/>
<dbReference type="InterPro" id="IPR015422">
    <property type="entry name" value="PyrdxlP-dep_Trfase_small"/>
</dbReference>
<dbReference type="EC" id="2.6.1.-" evidence="6"/>
<evidence type="ECO:0000256" key="3">
    <source>
        <dbReference type="ARBA" id="ARBA00022576"/>
    </source>
</evidence>
<dbReference type="InterPro" id="IPR015421">
    <property type="entry name" value="PyrdxlP-dep_Trfase_major"/>
</dbReference>
<dbReference type="CDD" id="cd00609">
    <property type="entry name" value="AAT_like"/>
    <property type="match status" value="1"/>
</dbReference>
<dbReference type="AlphaFoldDB" id="A0A0F5JYX9"/>
<dbReference type="STRING" id="28092.WM40_14590"/>
<dbReference type="EMBL" id="LAQU01000014">
    <property type="protein sequence ID" value="KKB63013.1"/>
    <property type="molecule type" value="Genomic_DNA"/>
</dbReference>
<dbReference type="InterPro" id="IPR004838">
    <property type="entry name" value="NHTrfase_class1_PyrdxlP-BS"/>
</dbReference>
<evidence type="ECO:0000256" key="4">
    <source>
        <dbReference type="ARBA" id="ARBA00022679"/>
    </source>
</evidence>
<dbReference type="Proteomes" id="UP000033618">
    <property type="component" value="Unassembled WGS sequence"/>
</dbReference>
<comment type="similarity">
    <text evidence="2 6">Belongs to the class-I pyridoxal-phosphate-dependent aminotransferase family.</text>
</comment>
<keyword evidence="5" id="KW-0663">Pyridoxal phosphate</keyword>
<dbReference type="PANTHER" id="PTHR46383">
    <property type="entry name" value="ASPARTATE AMINOTRANSFERASE"/>
    <property type="match status" value="1"/>
</dbReference>
<dbReference type="InterPro" id="IPR050596">
    <property type="entry name" value="AspAT/PAT-like"/>
</dbReference>
<dbReference type="InterPro" id="IPR004839">
    <property type="entry name" value="Aminotransferase_I/II_large"/>
</dbReference>
<evidence type="ECO:0000256" key="5">
    <source>
        <dbReference type="ARBA" id="ARBA00022898"/>
    </source>
</evidence>
<dbReference type="PATRIC" id="fig|28092.6.peg.3445"/>
<dbReference type="Gene3D" id="3.90.1150.10">
    <property type="entry name" value="Aspartate Aminotransferase, domain 1"/>
    <property type="match status" value="1"/>
</dbReference>
<dbReference type="GO" id="GO:0006520">
    <property type="term" value="P:amino acid metabolic process"/>
    <property type="evidence" value="ECO:0007669"/>
    <property type="project" value="InterPro"/>
</dbReference>
<evidence type="ECO:0000259" key="7">
    <source>
        <dbReference type="Pfam" id="PF00155"/>
    </source>
</evidence>
<reference evidence="8 9" key="1">
    <citation type="submission" date="2015-03" db="EMBL/GenBank/DDBJ databases">
        <title>Draft Genome Sequence of Burkholderia andropogonis type strain ICMP2807, isolated from Sorghum bicolor.</title>
        <authorList>
            <person name="Lopes-Santos L."/>
            <person name="Castro D.B."/>
            <person name="Ottoboni L.M."/>
            <person name="Park D."/>
            <person name="Weirc B.S."/>
            <person name="Destefano S.A."/>
        </authorList>
    </citation>
    <scope>NUCLEOTIDE SEQUENCE [LARGE SCALE GENOMIC DNA]</scope>
    <source>
        <strain evidence="8 9">ICMP2807</strain>
    </source>
</reference>
<evidence type="ECO:0000256" key="6">
    <source>
        <dbReference type="RuleBase" id="RU000481"/>
    </source>
</evidence>
<evidence type="ECO:0000256" key="1">
    <source>
        <dbReference type="ARBA" id="ARBA00001933"/>
    </source>
</evidence>
<comment type="caution">
    <text evidence="8">The sequence shown here is derived from an EMBL/GenBank/DDBJ whole genome shotgun (WGS) entry which is preliminary data.</text>
</comment>
<proteinExistence type="inferred from homology"/>
<dbReference type="PROSITE" id="PS00105">
    <property type="entry name" value="AA_TRANSFER_CLASS_1"/>
    <property type="match status" value="1"/>
</dbReference>
<name>A0A0F5JYX9_9BURK</name>
<dbReference type="SUPFAM" id="SSF53383">
    <property type="entry name" value="PLP-dependent transferases"/>
    <property type="match status" value="1"/>
</dbReference>
<dbReference type="Pfam" id="PF00155">
    <property type="entry name" value="Aminotran_1_2"/>
    <property type="match status" value="1"/>
</dbReference>
<evidence type="ECO:0000313" key="9">
    <source>
        <dbReference type="Proteomes" id="UP000033618"/>
    </source>
</evidence>
<dbReference type="PANTHER" id="PTHR46383:SF1">
    <property type="entry name" value="ASPARTATE AMINOTRANSFERASE"/>
    <property type="match status" value="1"/>
</dbReference>